<dbReference type="PANTHER" id="PTHR24416">
    <property type="entry name" value="TYROSINE-PROTEIN KINASE RECEPTOR"/>
    <property type="match status" value="1"/>
</dbReference>
<dbReference type="FunFam" id="1.10.510.10:FF:000123">
    <property type="entry name" value="Tyrosine-protein kinase receptor Tie-1"/>
    <property type="match status" value="1"/>
</dbReference>
<evidence type="ECO:0000259" key="28">
    <source>
        <dbReference type="PROSITE" id="PS50011"/>
    </source>
</evidence>
<dbReference type="GO" id="GO:0043235">
    <property type="term" value="C:receptor complex"/>
    <property type="evidence" value="ECO:0007669"/>
    <property type="project" value="TreeGrafter"/>
</dbReference>
<dbReference type="InterPro" id="IPR013111">
    <property type="entry name" value="EGF_extracell"/>
</dbReference>
<dbReference type="EC" id="2.7.10.1" evidence="3"/>
<sequence>MDLLAILIIQLYYLSNSGLIEALLDLTLINSRPLISKSETSLVCVSEGKSDPDEVSITRNIDPFLDQWGSPAAQNKTKSYPSKVVWSNEKNDSVGIFFCEGRLKKEATRITTVKMSQQAHFLPEVFSLTANKGENVTIRFKRQLQTDADVMIYKDDMFFSSVPRDDVTHTVECALRSVTVKDAGVYSAFLIGGNVLTAAFTQLIVRKCEAHMWGADCFKHCPVCLNGGICNDETGECICPPGFMGERCKTACGQNTYGRNCTPCTGGTCHFSMFCLPAPYGCSCATGWKGLQCDQACDPGFYGADCRLKCDCVNDGECDRFEGCLCPVGWQGLHCEKEGFGEVPFQLVSPSSSIEANAGVTLELNCTATGYPLLVHGDIQLLTPHGNKVNPTTTKTIMHPVKQTITFFKVLKISPKDSGKWMCRVKTPARVAVRPFKVSVKVPPSPQTPPTKTNSGTRFIIVKANVEPHIGDGPIILTRLLYKPAGALESWSSIEVTDPSELVKLDNLQPMCQYNVCIQLSRPGEGGEGHPGPVASFWTDCPTLPAPTGFKIIPKSQTSLWLKWQPVAGNLEDITYHVECHAANDSKEKPTTMDVPGNQSSLEIEGLQPKQQYQCRVRAQTNSVGEWCDMVTSWTHSNKQPPAPAKVKIFNISDSSAFISWLIEDGNSISSIVIRYKIYGAEDYTQETEINVRENIVAQFQLRGLEPNSPYLVEIYAKNNIGESYPNPTLELHTLPESAAVYYRRQQEGRLLLYAILGSAGMTCLTILLAFCIVLHFKRNNFQRKMVQAFQNSSREEPIIQFNSGTLTLTRKPKPQLRMPIVYPVLHWDDIKFEDIIGEGNFGQVLKARIKKDGHKMNAAIKRMKEYASKDDHRDFAGELEVLCRLGHHPNIINLLGACEHRGYLYVAIEFAPHGNLLDFLRNSRVLDTDPAYAIAHSTASTLSSQQLLQFAADVAKGMDYLSQKQFIHRDLAARNILVGDNYVAKIADFGLSRGKEVYVKKTMGRLPVRWMAIESLNYSVYTTNSDVWSYGVLLWEIVSLGGTPYCGMTCAELYEKLPLGYRMEKPLNCVDEVYELMLQCWREKPYERPTFAQILVSLNRMLEERKTYVNTTLFEKFTYAGIDCSAEEAG</sequence>
<dbReference type="Pfam" id="PF07714">
    <property type="entry name" value="PK_Tyr_Ser-Thr"/>
    <property type="match status" value="1"/>
</dbReference>
<dbReference type="InterPro" id="IPR050122">
    <property type="entry name" value="RTK"/>
</dbReference>
<accession>A0A401SC19</accession>
<keyword evidence="13 23" id="KW-0067">ATP-binding</keyword>
<feature type="active site" description="Proton acceptor" evidence="22">
    <location>
        <position position="971"/>
    </location>
</feature>
<dbReference type="InterPro" id="IPR036179">
    <property type="entry name" value="Ig-like_dom_sf"/>
</dbReference>
<evidence type="ECO:0000259" key="30">
    <source>
        <dbReference type="PROSITE" id="PS50835"/>
    </source>
</evidence>
<dbReference type="InterPro" id="IPR036116">
    <property type="entry name" value="FN3_sf"/>
</dbReference>
<evidence type="ECO:0000256" key="16">
    <source>
        <dbReference type="ARBA" id="ARBA00023137"/>
    </source>
</evidence>
<keyword evidence="5 25" id="KW-0245">EGF-like domain</keyword>
<dbReference type="PROSITE" id="PS01186">
    <property type="entry name" value="EGF_2"/>
    <property type="match status" value="1"/>
</dbReference>
<dbReference type="GO" id="GO:0005524">
    <property type="term" value="F:ATP binding"/>
    <property type="evidence" value="ECO:0007669"/>
    <property type="project" value="UniProtKB-UniRule"/>
</dbReference>
<dbReference type="InterPro" id="IPR020635">
    <property type="entry name" value="Tyr_kinase_cat_dom"/>
</dbReference>
<dbReference type="InterPro" id="IPR001245">
    <property type="entry name" value="Ser-Thr/Tyr_kinase_cat_dom"/>
</dbReference>
<dbReference type="SMART" id="SM00060">
    <property type="entry name" value="FN3"/>
    <property type="match status" value="3"/>
</dbReference>
<dbReference type="SUPFAM" id="SSF49265">
    <property type="entry name" value="Fibronectin type III"/>
    <property type="match status" value="2"/>
</dbReference>
<feature type="disulfide bond" evidence="25">
    <location>
        <begin position="239"/>
        <end position="248"/>
    </location>
</feature>
<evidence type="ECO:0000256" key="21">
    <source>
        <dbReference type="ARBA" id="ARBA00051243"/>
    </source>
</evidence>
<evidence type="ECO:0000259" key="31">
    <source>
        <dbReference type="PROSITE" id="PS50853"/>
    </source>
</evidence>
<dbReference type="SMART" id="SM00181">
    <property type="entry name" value="EGF"/>
    <property type="match status" value="3"/>
</dbReference>
<dbReference type="Pfam" id="PF07974">
    <property type="entry name" value="EGF_2"/>
    <property type="match status" value="1"/>
</dbReference>
<keyword evidence="11 23" id="KW-0547">Nucleotide-binding</keyword>
<organism evidence="32 33">
    <name type="scientific">Chiloscyllium punctatum</name>
    <name type="common">Brownbanded bambooshark</name>
    <name type="synonym">Hemiscyllium punctatum</name>
    <dbReference type="NCBI Taxonomy" id="137246"/>
    <lineage>
        <taxon>Eukaryota</taxon>
        <taxon>Metazoa</taxon>
        <taxon>Chordata</taxon>
        <taxon>Craniata</taxon>
        <taxon>Vertebrata</taxon>
        <taxon>Chondrichthyes</taxon>
        <taxon>Elasmobranchii</taxon>
        <taxon>Galeomorphii</taxon>
        <taxon>Galeoidea</taxon>
        <taxon>Orectolobiformes</taxon>
        <taxon>Hemiscylliidae</taxon>
        <taxon>Chiloscyllium</taxon>
    </lineage>
</organism>
<evidence type="ECO:0000313" key="32">
    <source>
        <dbReference type="EMBL" id="GCC27956.1"/>
    </source>
</evidence>
<dbReference type="InterPro" id="IPR000719">
    <property type="entry name" value="Prot_kinase_dom"/>
</dbReference>
<dbReference type="GO" id="GO:0046872">
    <property type="term" value="F:metal ion binding"/>
    <property type="evidence" value="ECO:0007669"/>
    <property type="project" value="UniProtKB-KW"/>
</dbReference>
<dbReference type="Proteomes" id="UP000287033">
    <property type="component" value="Unassembled WGS sequence"/>
</dbReference>
<dbReference type="PROSITE" id="PS50853">
    <property type="entry name" value="FN3"/>
    <property type="match status" value="3"/>
</dbReference>
<dbReference type="GO" id="GO:0010595">
    <property type="term" value="P:positive regulation of endothelial cell migration"/>
    <property type="evidence" value="ECO:0007669"/>
    <property type="project" value="TreeGrafter"/>
</dbReference>
<dbReference type="CDD" id="cd00053">
    <property type="entry name" value="EGF"/>
    <property type="match status" value="1"/>
</dbReference>
<dbReference type="FunFam" id="2.170.300.10:FF:000003">
    <property type="entry name" value="tyrosine-protein kinase receptor Tie-1 isoform X1"/>
    <property type="match status" value="1"/>
</dbReference>
<feature type="domain" description="Fibronectin type-III" evidence="31">
    <location>
        <begin position="643"/>
        <end position="737"/>
    </location>
</feature>
<dbReference type="GO" id="GO:0045766">
    <property type="term" value="P:positive regulation of angiogenesis"/>
    <property type="evidence" value="ECO:0007669"/>
    <property type="project" value="TreeGrafter"/>
</dbReference>
<evidence type="ECO:0000256" key="3">
    <source>
        <dbReference type="ARBA" id="ARBA00011902"/>
    </source>
</evidence>
<evidence type="ECO:0000256" key="14">
    <source>
        <dbReference type="ARBA" id="ARBA00022989"/>
    </source>
</evidence>
<dbReference type="GO" id="GO:0043410">
    <property type="term" value="P:positive regulation of MAPK cascade"/>
    <property type="evidence" value="ECO:0007669"/>
    <property type="project" value="TreeGrafter"/>
</dbReference>
<evidence type="ECO:0000256" key="9">
    <source>
        <dbReference type="ARBA" id="ARBA00022729"/>
    </source>
</evidence>
<dbReference type="PROSITE" id="PS00109">
    <property type="entry name" value="PROTEIN_KINASE_TYR"/>
    <property type="match status" value="1"/>
</dbReference>
<feature type="domain" description="Ig-like" evidence="30">
    <location>
        <begin position="344"/>
        <end position="439"/>
    </location>
</feature>
<evidence type="ECO:0000256" key="20">
    <source>
        <dbReference type="ARBA" id="ARBA00023319"/>
    </source>
</evidence>
<dbReference type="EMBL" id="BEZZ01000184">
    <property type="protein sequence ID" value="GCC27956.1"/>
    <property type="molecule type" value="Genomic_DNA"/>
</dbReference>
<dbReference type="PROSITE" id="PS00107">
    <property type="entry name" value="PROTEIN_KINASE_ATP"/>
    <property type="match status" value="1"/>
</dbReference>
<keyword evidence="15 27" id="KW-0472">Membrane</keyword>
<evidence type="ECO:0000256" key="5">
    <source>
        <dbReference type="ARBA" id="ARBA00022536"/>
    </source>
</evidence>
<dbReference type="SUPFAM" id="SSF48726">
    <property type="entry name" value="Immunoglobulin"/>
    <property type="match status" value="1"/>
</dbReference>
<dbReference type="PRINTS" id="PR00109">
    <property type="entry name" value="TYRKINASE"/>
</dbReference>
<dbReference type="SUPFAM" id="SSF56112">
    <property type="entry name" value="Protein kinase-like (PK-like)"/>
    <property type="match status" value="1"/>
</dbReference>
<dbReference type="OrthoDB" id="1668230at2759"/>
<feature type="binding site" evidence="23 26">
    <location>
        <position position="862"/>
    </location>
    <ligand>
        <name>ATP</name>
        <dbReference type="ChEBI" id="CHEBI:30616"/>
    </ligand>
</feature>
<dbReference type="GO" id="GO:0005886">
    <property type="term" value="C:plasma membrane"/>
    <property type="evidence" value="ECO:0007669"/>
    <property type="project" value="UniProtKB-SubCell"/>
</dbReference>
<dbReference type="InterPro" id="IPR011009">
    <property type="entry name" value="Kinase-like_dom_sf"/>
</dbReference>
<dbReference type="Pfam" id="PF00041">
    <property type="entry name" value="fn3"/>
    <property type="match status" value="2"/>
</dbReference>
<feature type="domain" description="Fibronectin type-III" evidence="31">
    <location>
        <begin position="546"/>
        <end position="638"/>
    </location>
</feature>
<protein>
    <recommendedName>
        <fullName evidence="3">receptor protein-tyrosine kinase</fullName>
        <ecNumber evidence="3">2.7.10.1</ecNumber>
    </recommendedName>
</protein>
<dbReference type="InterPro" id="IPR000742">
    <property type="entry name" value="EGF"/>
</dbReference>
<evidence type="ECO:0000256" key="12">
    <source>
        <dbReference type="ARBA" id="ARBA00022777"/>
    </source>
</evidence>
<dbReference type="SMART" id="SM00409">
    <property type="entry name" value="IG"/>
    <property type="match status" value="2"/>
</dbReference>
<dbReference type="Gene3D" id="2.60.40.10">
    <property type="entry name" value="Immunoglobulins"/>
    <property type="match status" value="6"/>
</dbReference>
<dbReference type="Gene3D" id="3.30.200.20">
    <property type="entry name" value="Phosphorylase Kinase, domain 1"/>
    <property type="match status" value="1"/>
</dbReference>
<evidence type="ECO:0000256" key="10">
    <source>
        <dbReference type="ARBA" id="ARBA00022737"/>
    </source>
</evidence>
<evidence type="ECO:0000256" key="19">
    <source>
        <dbReference type="ARBA" id="ARBA00023180"/>
    </source>
</evidence>
<comment type="caution">
    <text evidence="32">The sequence shown here is derived from an EMBL/GenBank/DDBJ whole genome shotgun (WGS) entry which is preliminary data.</text>
</comment>
<feature type="binding site" evidence="23">
    <location>
        <position position="975"/>
    </location>
    <ligand>
        <name>ATP</name>
        <dbReference type="ChEBI" id="CHEBI:30616"/>
    </ligand>
</feature>
<keyword evidence="14 27" id="KW-1133">Transmembrane helix</keyword>
<dbReference type="GO" id="GO:0001525">
    <property type="term" value="P:angiogenesis"/>
    <property type="evidence" value="ECO:0007669"/>
    <property type="project" value="TreeGrafter"/>
</dbReference>
<evidence type="ECO:0000256" key="7">
    <source>
        <dbReference type="ARBA" id="ARBA00022679"/>
    </source>
</evidence>
<dbReference type="Pfam" id="PF10430">
    <property type="entry name" value="Ig_Tie2_1"/>
    <property type="match status" value="1"/>
</dbReference>
<keyword evidence="8 27" id="KW-0812">Transmembrane</keyword>
<reference evidence="32 33" key="1">
    <citation type="journal article" date="2018" name="Nat. Ecol. Evol.">
        <title>Shark genomes provide insights into elasmobranch evolution and the origin of vertebrates.</title>
        <authorList>
            <person name="Hara Y"/>
            <person name="Yamaguchi K"/>
            <person name="Onimaru K"/>
            <person name="Kadota M"/>
            <person name="Koyanagi M"/>
            <person name="Keeley SD"/>
            <person name="Tatsumi K"/>
            <person name="Tanaka K"/>
            <person name="Motone F"/>
            <person name="Kageyama Y"/>
            <person name="Nozu R"/>
            <person name="Adachi N"/>
            <person name="Nishimura O"/>
            <person name="Nakagawa R"/>
            <person name="Tanegashima C"/>
            <person name="Kiyatake I"/>
            <person name="Matsumoto R"/>
            <person name="Murakumo K"/>
            <person name="Nishida K"/>
            <person name="Terakita A"/>
            <person name="Kuratani S"/>
            <person name="Sato K"/>
            <person name="Hyodo S Kuraku.S."/>
        </authorList>
    </citation>
    <scope>NUCLEOTIDE SEQUENCE [LARGE SCALE GENOMIC DNA]</scope>
</reference>
<dbReference type="GO" id="GO:0004714">
    <property type="term" value="F:transmembrane receptor protein tyrosine kinase activity"/>
    <property type="evidence" value="ECO:0007669"/>
    <property type="project" value="UniProtKB-EC"/>
</dbReference>
<dbReference type="PROSITE" id="PS50011">
    <property type="entry name" value="PROTEIN_KINASE_DOM"/>
    <property type="match status" value="1"/>
</dbReference>
<evidence type="ECO:0000313" key="33">
    <source>
        <dbReference type="Proteomes" id="UP000287033"/>
    </source>
</evidence>
<comment type="caution">
    <text evidence="25">Lacks conserved residue(s) required for the propagation of feature annotation.</text>
</comment>
<dbReference type="Gene3D" id="1.10.510.10">
    <property type="entry name" value="Transferase(Phosphotransferase) domain 1"/>
    <property type="match status" value="1"/>
</dbReference>
<dbReference type="GO" id="GO:0051897">
    <property type="term" value="P:positive regulation of phosphatidylinositol 3-kinase/protein kinase B signal transduction"/>
    <property type="evidence" value="ECO:0007669"/>
    <property type="project" value="TreeGrafter"/>
</dbReference>
<evidence type="ECO:0000256" key="13">
    <source>
        <dbReference type="ARBA" id="ARBA00022840"/>
    </source>
</evidence>
<keyword evidence="19" id="KW-0325">Glycoprotein</keyword>
<dbReference type="InterPro" id="IPR003599">
    <property type="entry name" value="Ig_sub"/>
</dbReference>
<feature type="domain" description="EGF-like" evidence="29">
    <location>
        <begin position="218"/>
        <end position="249"/>
    </location>
</feature>
<keyword evidence="24" id="KW-0460">Magnesium</keyword>
<dbReference type="PANTHER" id="PTHR24416:SF125">
    <property type="entry name" value="ANGIOPOIETIN-1 RECEPTOR"/>
    <property type="match status" value="1"/>
</dbReference>
<evidence type="ECO:0000256" key="22">
    <source>
        <dbReference type="PIRSR" id="PIRSR000615-1"/>
    </source>
</evidence>
<dbReference type="GO" id="GO:0007169">
    <property type="term" value="P:cell surface receptor protein tyrosine kinase signaling pathway"/>
    <property type="evidence" value="ECO:0007669"/>
    <property type="project" value="InterPro"/>
</dbReference>
<dbReference type="GO" id="GO:0001935">
    <property type="term" value="P:endothelial cell proliferation"/>
    <property type="evidence" value="ECO:0007669"/>
    <property type="project" value="TreeGrafter"/>
</dbReference>
<dbReference type="OMA" id="APYNIKF"/>
<feature type="binding site" evidence="24">
    <location>
        <position position="976"/>
    </location>
    <ligand>
        <name>Mg(2+)</name>
        <dbReference type="ChEBI" id="CHEBI:18420"/>
    </ligand>
</feature>
<name>A0A401SC19_CHIPU</name>
<evidence type="ECO:0000256" key="23">
    <source>
        <dbReference type="PIRSR" id="PIRSR000615-2"/>
    </source>
</evidence>
<keyword evidence="7" id="KW-0808">Transferase</keyword>
<dbReference type="PROSITE" id="PS50026">
    <property type="entry name" value="EGF_3"/>
    <property type="match status" value="1"/>
</dbReference>
<feature type="domain" description="Fibronectin type-III" evidence="31">
    <location>
        <begin position="446"/>
        <end position="542"/>
    </location>
</feature>
<comment type="similarity">
    <text evidence="2">Belongs to the protein kinase superfamily. CAMK Ser/Thr protein kinase family.</text>
</comment>
<evidence type="ECO:0000256" key="17">
    <source>
        <dbReference type="ARBA" id="ARBA00023157"/>
    </source>
</evidence>
<dbReference type="STRING" id="137246.A0A401SC19"/>
<gene>
    <name evidence="32" type="ORF">chiPu_0006382</name>
</gene>
<comment type="catalytic activity">
    <reaction evidence="21">
        <text>L-tyrosyl-[protein] + ATP = O-phospho-L-tyrosyl-[protein] + ADP + H(+)</text>
        <dbReference type="Rhea" id="RHEA:10596"/>
        <dbReference type="Rhea" id="RHEA-COMP:10136"/>
        <dbReference type="Rhea" id="RHEA-COMP:20101"/>
        <dbReference type="ChEBI" id="CHEBI:15378"/>
        <dbReference type="ChEBI" id="CHEBI:30616"/>
        <dbReference type="ChEBI" id="CHEBI:46858"/>
        <dbReference type="ChEBI" id="CHEBI:61978"/>
        <dbReference type="ChEBI" id="CHEBI:456216"/>
        <dbReference type="EC" id="2.7.10.1"/>
    </reaction>
</comment>
<evidence type="ECO:0000256" key="18">
    <source>
        <dbReference type="ARBA" id="ARBA00023170"/>
    </source>
</evidence>
<keyword evidence="12" id="KW-0418">Kinase</keyword>
<dbReference type="InterPro" id="IPR018941">
    <property type="entry name" value="Tyr_kin_Tie2_Ig-like_dom-1_N"/>
</dbReference>
<keyword evidence="24" id="KW-0479">Metal-binding</keyword>
<dbReference type="SMART" id="SM00219">
    <property type="entry name" value="TyrKc"/>
    <property type="match status" value="1"/>
</dbReference>
<feature type="transmembrane region" description="Helical" evidence="27">
    <location>
        <begin position="751"/>
        <end position="777"/>
    </location>
</feature>
<keyword evidence="18" id="KW-0675">Receptor</keyword>
<evidence type="ECO:0000256" key="11">
    <source>
        <dbReference type="ARBA" id="ARBA00022741"/>
    </source>
</evidence>
<dbReference type="AlphaFoldDB" id="A0A401SC19"/>
<keyword evidence="9" id="KW-0732">Signal</keyword>
<evidence type="ECO:0000256" key="26">
    <source>
        <dbReference type="PROSITE-ProRule" id="PRU10141"/>
    </source>
</evidence>
<dbReference type="InterPro" id="IPR007110">
    <property type="entry name" value="Ig-like_dom"/>
</dbReference>
<comment type="subcellular location">
    <subcellularLocation>
        <location evidence="1">Cell membrane</location>
        <topology evidence="1">Single-pass type I membrane protein</topology>
    </subcellularLocation>
</comment>
<dbReference type="InterPro" id="IPR017441">
    <property type="entry name" value="Protein_kinase_ATP_BS"/>
</dbReference>
<keyword evidence="16" id="KW-0829">Tyrosine-protein kinase</keyword>
<keyword evidence="33" id="KW-1185">Reference proteome</keyword>
<keyword evidence="4" id="KW-1003">Cell membrane</keyword>
<evidence type="ECO:0000256" key="27">
    <source>
        <dbReference type="SAM" id="Phobius"/>
    </source>
</evidence>
<evidence type="ECO:0000256" key="8">
    <source>
        <dbReference type="ARBA" id="ARBA00022692"/>
    </source>
</evidence>
<keyword evidence="6" id="KW-0597">Phosphoprotein</keyword>
<evidence type="ECO:0000256" key="1">
    <source>
        <dbReference type="ARBA" id="ARBA00004251"/>
    </source>
</evidence>
<evidence type="ECO:0000256" key="15">
    <source>
        <dbReference type="ARBA" id="ARBA00023136"/>
    </source>
</evidence>
<proteinExistence type="inferred from homology"/>
<dbReference type="PROSITE" id="PS00022">
    <property type="entry name" value="EGF_1"/>
    <property type="match status" value="2"/>
</dbReference>
<dbReference type="InterPro" id="IPR003961">
    <property type="entry name" value="FN3_dom"/>
</dbReference>
<dbReference type="Gene3D" id="2.170.300.10">
    <property type="entry name" value="Tie2 ligand-binding domain superfamily"/>
    <property type="match status" value="1"/>
</dbReference>
<feature type="binding site" evidence="24">
    <location>
        <position position="989"/>
    </location>
    <ligand>
        <name>Mg(2+)</name>
        <dbReference type="ChEBI" id="CHEBI:18420"/>
    </ligand>
</feature>
<keyword evidence="20" id="KW-0393">Immunoglobulin domain</keyword>
<dbReference type="InterPro" id="IPR008266">
    <property type="entry name" value="Tyr_kinase_AS"/>
</dbReference>
<dbReference type="CDD" id="cd00063">
    <property type="entry name" value="FN3"/>
    <property type="match status" value="2"/>
</dbReference>
<keyword evidence="10" id="KW-0677">Repeat</keyword>
<evidence type="ECO:0000256" key="6">
    <source>
        <dbReference type="ARBA" id="ARBA00022553"/>
    </source>
</evidence>
<evidence type="ECO:0000259" key="29">
    <source>
        <dbReference type="PROSITE" id="PS50026"/>
    </source>
</evidence>
<evidence type="ECO:0000256" key="24">
    <source>
        <dbReference type="PIRSR" id="PIRSR000615-3"/>
    </source>
</evidence>
<dbReference type="PROSITE" id="PS50835">
    <property type="entry name" value="IG_LIKE"/>
    <property type="match status" value="1"/>
</dbReference>
<dbReference type="FunFam" id="3.30.200.20:FF:000113">
    <property type="entry name" value="Putative tyrosine-protein kinase receptor Tie-1"/>
    <property type="match status" value="1"/>
</dbReference>
<evidence type="ECO:0000256" key="2">
    <source>
        <dbReference type="ARBA" id="ARBA00006692"/>
    </source>
</evidence>
<feature type="domain" description="Protein kinase" evidence="28">
    <location>
        <begin position="831"/>
        <end position="1103"/>
    </location>
</feature>
<evidence type="ECO:0000256" key="25">
    <source>
        <dbReference type="PROSITE-ProRule" id="PRU00076"/>
    </source>
</evidence>
<keyword evidence="17 25" id="KW-1015">Disulfide bond</keyword>
<feature type="binding site" evidence="23">
    <location>
        <begin position="838"/>
        <end position="845"/>
    </location>
    <ligand>
        <name>ATP</name>
        <dbReference type="ChEBI" id="CHEBI:30616"/>
    </ligand>
</feature>
<evidence type="ECO:0000256" key="4">
    <source>
        <dbReference type="ARBA" id="ARBA00022475"/>
    </source>
</evidence>
<dbReference type="InterPro" id="IPR013783">
    <property type="entry name" value="Ig-like_fold"/>
</dbReference>